<dbReference type="Pfam" id="PF04615">
    <property type="entry name" value="Utp14"/>
    <property type="match status" value="1"/>
</dbReference>
<feature type="compositionally biased region" description="Acidic residues" evidence="4">
    <location>
        <begin position="123"/>
        <end position="140"/>
    </location>
</feature>
<keyword evidence="2" id="KW-0597">Phosphoprotein</keyword>
<evidence type="ECO:0000256" key="4">
    <source>
        <dbReference type="SAM" id="MobiDB-lite"/>
    </source>
</evidence>
<evidence type="ECO:0000256" key="3">
    <source>
        <dbReference type="ARBA" id="ARBA00023242"/>
    </source>
</evidence>
<feature type="compositionally biased region" description="Acidic residues" evidence="4">
    <location>
        <begin position="560"/>
        <end position="585"/>
    </location>
</feature>
<feature type="region of interest" description="Disordered" evidence="4">
    <location>
        <begin position="1"/>
        <end position="226"/>
    </location>
</feature>
<feature type="region of interest" description="Disordered" evidence="4">
    <location>
        <begin position="499"/>
        <end position="670"/>
    </location>
</feature>
<dbReference type="GO" id="GO:0032040">
    <property type="term" value="C:small-subunit processome"/>
    <property type="evidence" value="ECO:0007669"/>
    <property type="project" value="InterPro"/>
</dbReference>
<evidence type="ECO:0000313" key="5">
    <source>
        <dbReference type="EMBL" id="WZN61523.1"/>
    </source>
</evidence>
<dbReference type="PANTHER" id="PTHR14150:SF12">
    <property type="entry name" value="U3 SMALL NUCLEOLAR RNA-ASSOCIATED PROTEIN 14 HOMOLOG A"/>
    <property type="match status" value="1"/>
</dbReference>
<gene>
    <name evidence="5" type="ORF">HKI87_04g30580</name>
</gene>
<dbReference type="AlphaFoldDB" id="A0AAX4P605"/>
<dbReference type="PANTHER" id="PTHR14150">
    <property type="entry name" value="U3 SMALL NUCLEOLAR RNA-ASSOCIATED PROTEIN 14"/>
    <property type="match status" value="1"/>
</dbReference>
<feature type="compositionally biased region" description="Basic and acidic residues" evidence="4">
    <location>
        <begin position="501"/>
        <end position="510"/>
    </location>
</feature>
<dbReference type="GO" id="GO:0006364">
    <property type="term" value="P:rRNA processing"/>
    <property type="evidence" value="ECO:0007669"/>
    <property type="project" value="InterPro"/>
</dbReference>
<proteinExistence type="predicted"/>
<feature type="compositionally biased region" description="Polar residues" evidence="4">
    <location>
        <begin position="638"/>
        <end position="649"/>
    </location>
</feature>
<evidence type="ECO:0000256" key="1">
    <source>
        <dbReference type="ARBA" id="ARBA00004604"/>
    </source>
</evidence>
<sequence>MAAGKRKQRSGGSGPPRRGRGKNARIDDLDETRNDDLYEVDAEDDARAHNRNRKALEAEEGDVLNEVSEDDSDREVAEEDDEEIDSDEAFDSEDEKKFADFDFARYGSGKGNKRGAVGSESGSESELDSSSEEEEEDSEDEQRHQEMLANLRQMREESERPEGRSGAVAPKLGDESQQGALTLSDLVGTWKDSEDKPSSRSRKLERSLKRMAPTAAPLPKVVQDRNERKAAYSITSKDVSKWQNIVKANREARTLEFSNRQAANLQVVSTTSAVANNVRPETDMEREIAEMLGEDASDAGAEDLLQGNALSKEEAKERQAKLAKMRSVLFYQDQKARRLKAIKSKRHHKYLKSVERRKIEKEGVTMDPETMMKEAEHAEFLRARERLTLKHKNTSKWAKHALQRGFHRLDENTKAALSEQNQISEALRRKANYRGDEGSSESESESETGGSQDGGAGKKAVEKINSKAKAEVLRLLEENPDAEVPKKGLFALPFMRRAMSKQREQARQNAEDFLMELEDEEEDSEGNAEAVGGEAENAGTGKVAFGGKARRALGKKGNGNDDEGEDSESESSDASQDEDEAQPEEVEGKGGKNGTLAYGHTVSAGGRSKDKVFVASKLEVPVGKQREAKNGAAPKNQGKPSSRKAGTSKKSNEEEDLYLEEAGDGPHMSQRQIVAQAFGAFGDDVQTDFQEEKMQSVAEELPTFEEPADLPGWGKWEGDRKTPKWILKARAKAEEQRKEAISSRQDRKLKHVVISEKYDKKASKYTTQAVPFPFKRREDYERSIRTPLGSDFNSEKSHRDLTRPEILTTTGVRIDPLRYTKTNSHPRKEGGISGSRRVL</sequence>
<evidence type="ECO:0000313" key="6">
    <source>
        <dbReference type="Proteomes" id="UP001472866"/>
    </source>
</evidence>
<organism evidence="5 6">
    <name type="scientific">Chloropicon roscoffensis</name>
    <dbReference type="NCBI Taxonomy" id="1461544"/>
    <lineage>
        <taxon>Eukaryota</taxon>
        <taxon>Viridiplantae</taxon>
        <taxon>Chlorophyta</taxon>
        <taxon>Chloropicophyceae</taxon>
        <taxon>Chloropicales</taxon>
        <taxon>Chloropicaceae</taxon>
        <taxon>Chloropicon</taxon>
    </lineage>
</organism>
<keyword evidence="3" id="KW-0539">Nucleus</keyword>
<dbReference type="Proteomes" id="UP001472866">
    <property type="component" value="Chromosome 04"/>
</dbReference>
<feature type="compositionally biased region" description="Acidic residues" evidence="4">
    <location>
        <begin position="653"/>
        <end position="663"/>
    </location>
</feature>
<protein>
    <submittedName>
        <fullName evidence="5">U3 small nucleolar RNA-associated protein Utp14</fullName>
    </submittedName>
</protein>
<comment type="subcellular location">
    <subcellularLocation>
        <location evidence="1">Nucleus</location>
        <location evidence="1">Nucleolus</location>
    </subcellularLocation>
</comment>
<feature type="compositionally biased region" description="Basic and acidic residues" evidence="4">
    <location>
        <begin position="153"/>
        <end position="163"/>
    </location>
</feature>
<dbReference type="EMBL" id="CP151504">
    <property type="protein sequence ID" value="WZN61523.1"/>
    <property type="molecule type" value="Genomic_DNA"/>
</dbReference>
<feature type="region of interest" description="Disordered" evidence="4">
    <location>
        <begin position="783"/>
        <end position="839"/>
    </location>
</feature>
<name>A0AAX4P605_9CHLO</name>
<feature type="compositionally biased region" description="Low complexity" evidence="4">
    <location>
        <begin position="527"/>
        <end position="539"/>
    </location>
</feature>
<dbReference type="InterPro" id="IPR006709">
    <property type="entry name" value="SSU_processome_Utp14"/>
</dbReference>
<reference evidence="5 6" key="1">
    <citation type="submission" date="2024-03" db="EMBL/GenBank/DDBJ databases">
        <title>Complete genome sequence of the green alga Chloropicon roscoffensis RCC1871.</title>
        <authorList>
            <person name="Lemieux C."/>
            <person name="Pombert J.-F."/>
            <person name="Otis C."/>
            <person name="Turmel M."/>
        </authorList>
    </citation>
    <scope>NUCLEOTIDE SEQUENCE [LARGE SCALE GENOMIC DNA]</scope>
    <source>
        <strain evidence="5 6">RCC1871</strain>
    </source>
</reference>
<feature type="compositionally biased region" description="Basic and acidic residues" evidence="4">
    <location>
        <begin position="191"/>
        <end position="208"/>
    </location>
</feature>
<feature type="compositionally biased region" description="Basic and acidic residues" evidence="4">
    <location>
        <begin position="94"/>
        <end position="103"/>
    </location>
</feature>
<keyword evidence="6" id="KW-1185">Reference proteome</keyword>
<accession>A0AAX4P605</accession>
<feature type="compositionally biased region" description="Basic and acidic residues" evidence="4">
    <location>
        <begin position="793"/>
        <end position="803"/>
    </location>
</feature>
<feature type="compositionally biased region" description="Acidic residues" evidence="4">
    <location>
        <begin position="513"/>
        <end position="526"/>
    </location>
</feature>
<feature type="region of interest" description="Disordered" evidence="4">
    <location>
        <begin position="426"/>
        <end position="462"/>
    </location>
</feature>
<feature type="compositionally biased region" description="Basic and acidic residues" evidence="4">
    <location>
        <begin position="24"/>
        <end position="36"/>
    </location>
</feature>
<evidence type="ECO:0000256" key="2">
    <source>
        <dbReference type="ARBA" id="ARBA00022553"/>
    </source>
</evidence>
<feature type="compositionally biased region" description="Acidic residues" evidence="4">
    <location>
        <begin position="58"/>
        <end position="93"/>
    </location>
</feature>